<feature type="region of interest" description="Disordered" evidence="1">
    <location>
        <begin position="1"/>
        <end position="24"/>
    </location>
</feature>
<reference evidence="2 3" key="1">
    <citation type="submission" date="2023-01" db="EMBL/GenBank/DDBJ databases">
        <title>Analysis of 21 Apiospora genomes using comparative genomics revels a genus with tremendous synthesis potential of carbohydrate active enzymes and secondary metabolites.</title>
        <authorList>
            <person name="Sorensen T."/>
        </authorList>
    </citation>
    <scope>NUCLEOTIDE SEQUENCE [LARGE SCALE GENOMIC DNA]</scope>
    <source>
        <strain evidence="2 3">CBS 117206</strain>
    </source>
</reference>
<keyword evidence="3" id="KW-1185">Reference proteome</keyword>
<sequence length="360" mass="41856">MSTRLTPGSSEPPTDTTAEEEAPTHKLSIAELDEEHRLYFIRAINRLASTEIAEVTYAQLIDGLPLSDVAGDRGYHFFHNDHPIYEVHEELCPGVMEKARKFRDDFQLETLRFDAKLLLAFRAAPPGSRAFNIHLIELVAVALHQIAVIIYERDESMHKTDGVHDWKPAGSYAPCWEPLPHLFQHSWYVDYDQYPHGAADMAGYWAEAQILGGVVLFDRRNPAENPDADQNAVYLHPDRYEAPYRIVKLLPEQRQALLDFLVGESDPTAPLLPIMVDKNNTERVDPEDPIRETGICRDLWERRDFPPDARDMRLRDVWDRFQFPTEKDRVASSRRAYERKWRIQEMDREMYLEEEAEKRT</sequence>
<evidence type="ECO:0000313" key="3">
    <source>
        <dbReference type="Proteomes" id="UP001392437"/>
    </source>
</evidence>
<protein>
    <submittedName>
        <fullName evidence="2">Uncharacterized protein</fullName>
    </submittedName>
</protein>
<evidence type="ECO:0000313" key="2">
    <source>
        <dbReference type="EMBL" id="KAK8099957.1"/>
    </source>
</evidence>
<accession>A0AAW0QHI3</accession>
<name>A0AAW0QHI3_9PEZI</name>
<proteinExistence type="predicted"/>
<organism evidence="2 3">
    <name type="scientific">Apiospora kogelbergensis</name>
    <dbReference type="NCBI Taxonomy" id="1337665"/>
    <lineage>
        <taxon>Eukaryota</taxon>
        <taxon>Fungi</taxon>
        <taxon>Dikarya</taxon>
        <taxon>Ascomycota</taxon>
        <taxon>Pezizomycotina</taxon>
        <taxon>Sordariomycetes</taxon>
        <taxon>Xylariomycetidae</taxon>
        <taxon>Amphisphaeriales</taxon>
        <taxon>Apiosporaceae</taxon>
        <taxon>Apiospora</taxon>
    </lineage>
</organism>
<evidence type="ECO:0000256" key="1">
    <source>
        <dbReference type="SAM" id="MobiDB-lite"/>
    </source>
</evidence>
<dbReference type="Proteomes" id="UP001392437">
    <property type="component" value="Unassembled WGS sequence"/>
</dbReference>
<comment type="caution">
    <text evidence="2">The sequence shown here is derived from an EMBL/GenBank/DDBJ whole genome shotgun (WGS) entry which is preliminary data.</text>
</comment>
<dbReference type="AlphaFoldDB" id="A0AAW0QHI3"/>
<gene>
    <name evidence="2" type="ORF">PG999_010331</name>
</gene>
<dbReference type="EMBL" id="JAQQWP010000009">
    <property type="protein sequence ID" value="KAK8099957.1"/>
    <property type="molecule type" value="Genomic_DNA"/>
</dbReference>